<feature type="transmembrane region" description="Helical" evidence="1">
    <location>
        <begin position="394"/>
        <end position="422"/>
    </location>
</feature>
<feature type="transmembrane region" description="Helical" evidence="1">
    <location>
        <begin position="312"/>
        <end position="332"/>
    </location>
</feature>
<organism evidence="2 3">
    <name type="scientific">Candidatus Gemmiger excrementipullorum</name>
    <dbReference type="NCBI Taxonomy" id="2838610"/>
    <lineage>
        <taxon>Bacteria</taxon>
        <taxon>Bacillati</taxon>
        <taxon>Bacillota</taxon>
        <taxon>Clostridia</taxon>
        <taxon>Eubacteriales</taxon>
        <taxon>Gemmiger</taxon>
    </lineage>
</organism>
<keyword evidence="1" id="KW-0472">Membrane</keyword>
<feature type="transmembrane region" description="Helical" evidence="1">
    <location>
        <begin position="365"/>
        <end position="382"/>
    </location>
</feature>
<comment type="caution">
    <text evidence="2">The sequence shown here is derived from an EMBL/GenBank/DDBJ whole genome shotgun (WGS) entry which is preliminary data.</text>
</comment>
<feature type="transmembrane region" description="Helical" evidence="1">
    <location>
        <begin position="574"/>
        <end position="597"/>
    </location>
</feature>
<dbReference type="Proteomes" id="UP000886751">
    <property type="component" value="Unassembled WGS sequence"/>
</dbReference>
<feature type="transmembrane region" description="Helical" evidence="1">
    <location>
        <begin position="220"/>
        <end position="240"/>
    </location>
</feature>
<reference evidence="2" key="2">
    <citation type="submission" date="2021-04" db="EMBL/GenBank/DDBJ databases">
        <authorList>
            <person name="Gilroy R."/>
        </authorList>
    </citation>
    <scope>NUCLEOTIDE SEQUENCE</scope>
    <source>
        <strain evidence="2">ChiHecec2B26-7398</strain>
    </source>
</reference>
<reference evidence="2" key="1">
    <citation type="journal article" date="2021" name="PeerJ">
        <title>Extensive microbial diversity within the chicken gut microbiome revealed by metagenomics and culture.</title>
        <authorList>
            <person name="Gilroy R."/>
            <person name="Ravi A."/>
            <person name="Getino M."/>
            <person name="Pursley I."/>
            <person name="Horton D.L."/>
            <person name="Alikhan N.F."/>
            <person name="Baker D."/>
            <person name="Gharbi K."/>
            <person name="Hall N."/>
            <person name="Watson M."/>
            <person name="Adriaenssens E.M."/>
            <person name="Foster-Nyarko E."/>
            <person name="Jarju S."/>
            <person name="Secka A."/>
            <person name="Antonio M."/>
            <person name="Oren A."/>
            <person name="Chaudhuri R.R."/>
            <person name="La Ragione R."/>
            <person name="Hildebrand F."/>
            <person name="Pallen M.J."/>
        </authorList>
    </citation>
    <scope>NUCLEOTIDE SEQUENCE</scope>
    <source>
        <strain evidence="2">ChiHecec2B26-7398</strain>
    </source>
</reference>
<feature type="transmembrane region" description="Helical" evidence="1">
    <location>
        <begin position="532"/>
        <end position="554"/>
    </location>
</feature>
<protein>
    <recommendedName>
        <fullName evidence="4">Membrane protein 6-pyruvoyl-tetrahydropterin synthase-related domain-containing protein</fullName>
    </recommendedName>
</protein>
<evidence type="ECO:0008006" key="4">
    <source>
        <dbReference type="Google" id="ProtNLM"/>
    </source>
</evidence>
<proteinExistence type="predicted"/>
<keyword evidence="1" id="KW-1133">Transmembrane helix</keyword>
<feature type="transmembrane region" description="Helical" evidence="1">
    <location>
        <begin position="609"/>
        <end position="629"/>
    </location>
</feature>
<sequence length="783" mass="83525">MKTRQRFAAFLRRNKLFAAVLAAEAAVLLYLAAGLFGAPYKLTLTPAEFANEFADIAAVSADSGALEVYNDGAYTGEEEVTFSSAPASLAAGAYEVTMEYYSCQTPDAPTFNVQNSAGSLTFASVKVPSAVTADPLTLDDGHRSATTRLWVSTGARLDDLTATLQYGEGQLYLYGITLTEQPVYRVTRLLCFALAFAALDGLWWLLFACVGESGTARRRALRLPLALLGITLAACLPLFADRLYFGHDLGYHLQRIAAMAAELSYGQVPVRMATTTLNGYGYINPLCYCELFLTLPALLYNAWLPLRVCYQAYVFAVTLACTGLSYLCFARIAGSRRLGVLGAALYTLSSYRLVCVYFRAAVGEYTAMTFLPLVLLGVYEIYTCEKPRFAQWAPLALGMAALVQCHLISTGLTAAFLLLFCLLHLRKTLAPARLLAWAKAAALAAGLSAWFLLPFLQTAATTPLQVNGALVGKPQREGLTLMQLLNPFGPGFGGTAAGTSTDMSLTLGLPLLLGLALAAVCLWRRGRWAQPAALRSAVGCAALAAVLALQAFPWDFVESWLGAAAGKAAGTFQYPWRFLAFATLLLCLAALLALGVWRQHRPQAARAAAAALAVCCALGVGVFQMQLLGCTETTANTLSRDGTRDAGVGEYMIDGTSLYETVWAQPKPGSEELTLTGYEKRGGAAYLSVQNAGETADISVPLFNYGHYTAADTATGAAFAVASGENARVVLTIPAGYSGTIAIAWQSPAWWRGCEALSALCALGCLGYALLRRRAPQNRTAKG</sequence>
<feature type="transmembrane region" description="Helical" evidence="1">
    <location>
        <begin position="503"/>
        <end position="523"/>
    </location>
</feature>
<keyword evidence="1" id="KW-0812">Transmembrane</keyword>
<dbReference type="EMBL" id="DXEI01000138">
    <property type="protein sequence ID" value="HIX95655.1"/>
    <property type="molecule type" value="Genomic_DNA"/>
</dbReference>
<name>A0A9D1Y5B6_9FIRM</name>
<evidence type="ECO:0000313" key="2">
    <source>
        <dbReference type="EMBL" id="HIX95655.1"/>
    </source>
</evidence>
<feature type="transmembrane region" description="Helical" evidence="1">
    <location>
        <begin position="434"/>
        <end position="453"/>
    </location>
</feature>
<gene>
    <name evidence="2" type="ORF">H9846_09385</name>
</gene>
<feature type="transmembrane region" description="Helical" evidence="1">
    <location>
        <begin position="186"/>
        <end position="208"/>
    </location>
</feature>
<evidence type="ECO:0000256" key="1">
    <source>
        <dbReference type="SAM" id="Phobius"/>
    </source>
</evidence>
<feature type="transmembrane region" description="Helical" evidence="1">
    <location>
        <begin position="749"/>
        <end position="771"/>
    </location>
</feature>
<accession>A0A9D1Y5B6</accession>
<feature type="transmembrane region" description="Helical" evidence="1">
    <location>
        <begin position="338"/>
        <end position="358"/>
    </location>
</feature>
<evidence type="ECO:0000313" key="3">
    <source>
        <dbReference type="Proteomes" id="UP000886751"/>
    </source>
</evidence>
<feature type="transmembrane region" description="Helical" evidence="1">
    <location>
        <begin position="282"/>
        <end position="300"/>
    </location>
</feature>
<dbReference type="AlphaFoldDB" id="A0A9D1Y5B6"/>